<organism evidence="1 2">
    <name type="scientific">Clydaea vesicula</name>
    <dbReference type="NCBI Taxonomy" id="447962"/>
    <lineage>
        <taxon>Eukaryota</taxon>
        <taxon>Fungi</taxon>
        <taxon>Fungi incertae sedis</taxon>
        <taxon>Chytridiomycota</taxon>
        <taxon>Chytridiomycota incertae sedis</taxon>
        <taxon>Chytridiomycetes</taxon>
        <taxon>Lobulomycetales</taxon>
        <taxon>Lobulomycetaceae</taxon>
        <taxon>Clydaea</taxon>
    </lineage>
</organism>
<evidence type="ECO:0000313" key="1">
    <source>
        <dbReference type="EMBL" id="KAJ3223491.1"/>
    </source>
</evidence>
<comment type="caution">
    <text evidence="1">The sequence shown here is derived from an EMBL/GenBank/DDBJ whole genome shotgun (WGS) entry which is preliminary data.</text>
</comment>
<gene>
    <name evidence="1" type="ORF">HK099_001074</name>
</gene>
<name>A0AAD5XXC7_9FUNG</name>
<sequence>MQTHIEENFVKSLSKKELELRSKNKAIFSSETKFPNPALANRDLEVWDNPPLHLNSIDSNDVEEEEYNQVPEYIPNTWNFEEDIDEDEDDSPAHHDIEIEGDLIPGEELEFTYEDPFTHEQHPLYPSETFLVELEDEEFETDNSSTASHLEIQTLSAERFEAYMNWVVEKANSEDDGSVNSDSAELEYYEHSDRIDEELTNNGYDEEEEYIVNSPCNYVTAINHDENSDAEESYAEEDENEEASIYTSDHNDLEQGEYHEANEDYDYFEALETYTDYELTEVRECYEVTESYEDDDNDLGYSYY</sequence>
<dbReference type="EMBL" id="JADGJW010000128">
    <property type="protein sequence ID" value="KAJ3223491.1"/>
    <property type="molecule type" value="Genomic_DNA"/>
</dbReference>
<proteinExistence type="predicted"/>
<reference evidence="1" key="1">
    <citation type="submission" date="2020-05" db="EMBL/GenBank/DDBJ databases">
        <title>Phylogenomic resolution of chytrid fungi.</title>
        <authorList>
            <person name="Stajich J.E."/>
            <person name="Amses K."/>
            <person name="Simmons R."/>
            <person name="Seto K."/>
            <person name="Myers J."/>
            <person name="Bonds A."/>
            <person name="Quandt C.A."/>
            <person name="Barry K."/>
            <person name="Liu P."/>
            <person name="Grigoriev I."/>
            <person name="Longcore J.E."/>
            <person name="James T.Y."/>
        </authorList>
    </citation>
    <scope>NUCLEOTIDE SEQUENCE</scope>
    <source>
        <strain evidence="1">JEL0476</strain>
    </source>
</reference>
<evidence type="ECO:0000313" key="2">
    <source>
        <dbReference type="Proteomes" id="UP001211065"/>
    </source>
</evidence>
<dbReference type="AlphaFoldDB" id="A0AAD5XXC7"/>
<keyword evidence="2" id="KW-1185">Reference proteome</keyword>
<protein>
    <submittedName>
        <fullName evidence="1">Uncharacterized protein</fullName>
    </submittedName>
</protein>
<accession>A0AAD5XXC7</accession>
<dbReference type="Proteomes" id="UP001211065">
    <property type="component" value="Unassembled WGS sequence"/>
</dbReference>